<accession>A0A2M8LX02</accession>
<dbReference type="RefSeq" id="WP_100202948.1">
    <property type="nucleotide sequence ID" value="NZ_PGGW01000058.1"/>
</dbReference>
<dbReference type="PANTHER" id="PTHR30204">
    <property type="entry name" value="REDOX-CYCLING DRUG-SENSING TRANSCRIPTIONAL ACTIVATOR SOXR"/>
    <property type="match status" value="1"/>
</dbReference>
<evidence type="ECO:0000256" key="2">
    <source>
        <dbReference type="SAM" id="MobiDB-lite"/>
    </source>
</evidence>
<dbReference type="PROSITE" id="PS50937">
    <property type="entry name" value="HTH_MERR_2"/>
    <property type="match status" value="1"/>
</dbReference>
<reference evidence="4 5" key="1">
    <citation type="submission" date="2017-11" db="EMBL/GenBank/DDBJ databases">
        <title>Streptomyces carmine sp. nov., a novel actinomycete isolated from Sophora alopecuroides in Xinjiang, China.</title>
        <authorList>
            <person name="Wang Y."/>
            <person name="Luo X."/>
            <person name="Wan C."/>
            <person name="Zhang L."/>
        </authorList>
    </citation>
    <scope>NUCLEOTIDE SEQUENCE [LARGE SCALE GENOMIC DNA]</scope>
    <source>
        <strain evidence="4 5">TRM SA0054</strain>
    </source>
</reference>
<dbReference type="Proteomes" id="UP000230407">
    <property type="component" value="Unassembled WGS sequence"/>
</dbReference>
<dbReference type="InterPro" id="IPR000551">
    <property type="entry name" value="MerR-type_HTH_dom"/>
</dbReference>
<dbReference type="Pfam" id="PF13411">
    <property type="entry name" value="MerR_1"/>
    <property type="match status" value="1"/>
</dbReference>
<dbReference type="Gene3D" id="1.10.1660.10">
    <property type="match status" value="1"/>
</dbReference>
<dbReference type="InterPro" id="IPR047057">
    <property type="entry name" value="MerR_fam"/>
</dbReference>
<dbReference type="CDD" id="cd00592">
    <property type="entry name" value="HTH_MerR-like"/>
    <property type="match status" value="1"/>
</dbReference>
<comment type="caution">
    <text evidence="4">The sequence shown here is derived from an EMBL/GenBank/DDBJ whole genome shotgun (WGS) entry which is preliminary data.</text>
</comment>
<feature type="domain" description="HTH merR-type" evidence="3">
    <location>
        <begin position="14"/>
        <end position="80"/>
    </location>
</feature>
<dbReference type="SMART" id="SM00422">
    <property type="entry name" value="HTH_MERR"/>
    <property type="match status" value="1"/>
</dbReference>
<name>A0A2M8LX02_9ACTN</name>
<proteinExistence type="predicted"/>
<evidence type="ECO:0000259" key="3">
    <source>
        <dbReference type="PROSITE" id="PS50937"/>
    </source>
</evidence>
<evidence type="ECO:0000313" key="4">
    <source>
        <dbReference type="EMBL" id="PJE96455.1"/>
    </source>
</evidence>
<protein>
    <submittedName>
        <fullName evidence="4">MerR family transcriptional regulator</fullName>
    </submittedName>
</protein>
<keyword evidence="5" id="KW-1185">Reference proteome</keyword>
<gene>
    <name evidence="4" type="ORF">CUT44_18325</name>
</gene>
<keyword evidence="1" id="KW-0238">DNA-binding</keyword>
<dbReference type="GO" id="GO:0003677">
    <property type="term" value="F:DNA binding"/>
    <property type="evidence" value="ECO:0007669"/>
    <property type="project" value="UniProtKB-KW"/>
</dbReference>
<organism evidence="4 5">
    <name type="scientific">Streptomyces carminius</name>
    <dbReference type="NCBI Taxonomy" id="2665496"/>
    <lineage>
        <taxon>Bacteria</taxon>
        <taxon>Bacillati</taxon>
        <taxon>Actinomycetota</taxon>
        <taxon>Actinomycetes</taxon>
        <taxon>Kitasatosporales</taxon>
        <taxon>Streptomycetaceae</taxon>
        <taxon>Streptomyces</taxon>
    </lineage>
</organism>
<dbReference type="PANTHER" id="PTHR30204:SF93">
    <property type="entry name" value="HTH MERR-TYPE DOMAIN-CONTAINING PROTEIN"/>
    <property type="match status" value="1"/>
</dbReference>
<evidence type="ECO:0000313" key="5">
    <source>
        <dbReference type="Proteomes" id="UP000230407"/>
    </source>
</evidence>
<sequence length="306" mass="33183">MTFDPPVPRRSVKIGEAASLAGTTPRAIRHYHQIGLLPEPGRGTDDRRRYGYEDIVRLLWIRRMTETGLSLDDVRTVLTADGHRPRQAVLEALDQGLAEKEAAVRAQREVLRRLRSADSGVGLLSPAVGEMLERLGAGPLKPEQLDELLVTERILGPEQAALRAADFGLLATDEKLRAEQDRLDRAAEALTDPEDPAVEELAARYFAHYQTMEEAGRAAGVGHDGHEPPVEVDRETGRAHWPGLDEARRLPSDVTPVQLRIAELVGAMFGTMFGAQLAEESGAPGGGRRLPERTAGAVGEPGGGRA</sequence>
<dbReference type="SUPFAM" id="SSF46955">
    <property type="entry name" value="Putative DNA-binding domain"/>
    <property type="match status" value="1"/>
</dbReference>
<evidence type="ECO:0000256" key="1">
    <source>
        <dbReference type="ARBA" id="ARBA00023125"/>
    </source>
</evidence>
<dbReference type="EMBL" id="PGGW01000058">
    <property type="protein sequence ID" value="PJE96455.1"/>
    <property type="molecule type" value="Genomic_DNA"/>
</dbReference>
<dbReference type="AlphaFoldDB" id="A0A2M8LX02"/>
<dbReference type="PRINTS" id="PR00040">
    <property type="entry name" value="HTHMERR"/>
</dbReference>
<dbReference type="InterPro" id="IPR009061">
    <property type="entry name" value="DNA-bd_dom_put_sf"/>
</dbReference>
<dbReference type="GO" id="GO:0003700">
    <property type="term" value="F:DNA-binding transcription factor activity"/>
    <property type="evidence" value="ECO:0007669"/>
    <property type="project" value="InterPro"/>
</dbReference>
<feature type="region of interest" description="Disordered" evidence="2">
    <location>
        <begin position="279"/>
        <end position="306"/>
    </location>
</feature>